<protein>
    <submittedName>
        <fullName evidence="2">Transcriptional regulator</fullName>
    </submittedName>
</protein>
<dbReference type="EMBL" id="JNAD02000013">
    <property type="protein sequence ID" value="RKM92667.1"/>
    <property type="molecule type" value="Genomic_DNA"/>
</dbReference>
<dbReference type="Pfam" id="PF19575">
    <property type="entry name" value="HTH_58"/>
    <property type="match status" value="1"/>
</dbReference>
<dbReference type="OrthoDB" id="3541261at2"/>
<evidence type="ECO:0000313" key="2">
    <source>
        <dbReference type="EMBL" id="RKM92667.1"/>
    </source>
</evidence>
<dbReference type="InterPro" id="IPR045745">
    <property type="entry name" value="HTH_58_Actinobacteria-type"/>
</dbReference>
<comment type="caution">
    <text evidence="2">The sequence shown here is derived from an EMBL/GenBank/DDBJ whole genome shotgun (WGS) entry which is preliminary data.</text>
</comment>
<accession>A0A3R7F876</accession>
<feature type="domain" description="Helix-turn-helix" evidence="1">
    <location>
        <begin position="16"/>
        <end position="72"/>
    </location>
</feature>
<gene>
    <name evidence="2" type="ORF">SFRA_024300</name>
</gene>
<keyword evidence="3" id="KW-1185">Reference proteome</keyword>
<reference evidence="2 3" key="1">
    <citation type="journal article" date="2014" name="Genome Announc.">
        <title>Draft Genome Sequence of Streptomyces fradiae ATCC 19609, a Strain Highly Sensitive to Antibiotics.</title>
        <authorList>
            <person name="Bekker O.B."/>
            <person name="Klimina K.M."/>
            <person name="Vatlin A.A."/>
            <person name="Zakharevich N.V."/>
            <person name="Kasianov A.S."/>
            <person name="Danilenko V.N."/>
        </authorList>
    </citation>
    <scope>NUCLEOTIDE SEQUENCE [LARGE SCALE GENOMIC DNA]</scope>
    <source>
        <strain evidence="2 3">ATCC 19609</strain>
    </source>
</reference>
<name>A0A3R7F876_9ACTN</name>
<evidence type="ECO:0000259" key="1">
    <source>
        <dbReference type="Pfam" id="PF19575"/>
    </source>
</evidence>
<organism evidence="2 3">
    <name type="scientific">Streptomyces xinghaiensis</name>
    <dbReference type="NCBI Taxonomy" id="1038928"/>
    <lineage>
        <taxon>Bacteria</taxon>
        <taxon>Bacillati</taxon>
        <taxon>Actinomycetota</taxon>
        <taxon>Actinomycetes</taxon>
        <taxon>Kitasatosporales</taxon>
        <taxon>Streptomycetaceae</taxon>
        <taxon>Streptomyces</taxon>
    </lineage>
</organism>
<dbReference type="AlphaFoldDB" id="A0A3R7F876"/>
<dbReference type="Proteomes" id="UP000028058">
    <property type="component" value="Unassembled WGS sequence"/>
</dbReference>
<proteinExistence type="predicted"/>
<sequence>MPRVPPRSPLTGPRSRLTDAGYRAFANALRAHYEKSGKSIRRLAAETGRAYASVHKVLGDAGTTFRPRGGKHERKR</sequence>
<evidence type="ECO:0000313" key="3">
    <source>
        <dbReference type="Proteomes" id="UP000028058"/>
    </source>
</evidence>